<dbReference type="CDD" id="cd00593">
    <property type="entry name" value="RIBOc"/>
    <property type="match status" value="1"/>
</dbReference>
<dbReference type="PROSITE" id="PS50137">
    <property type="entry name" value="DS_RBD"/>
    <property type="match status" value="1"/>
</dbReference>
<comment type="caution">
    <text evidence="9">The sequence shown here is derived from an EMBL/GenBank/DDBJ whole genome shotgun (WGS) entry which is preliminary data.</text>
</comment>
<organism evidence="9 10">
    <name type="scientific">Schizophyllum amplum</name>
    <dbReference type="NCBI Taxonomy" id="97359"/>
    <lineage>
        <taxon>Eukaryota</taxon>
        <taxon>Fungi</taxon>
        <taxon>Dikarya</taxon>
        <taxon>Basidiomycota</taxon>
        <taxon>Agaricomycotina</taxon>
        <taxon>Agaricomycetes</taxon>
        <taxon>Agaricomycetidae</taxon>
        <taxon>Agaricales</taxon>
        <taxon>Schizophyllaceae</taxon>
        <taxon>Schizophyllum</taxon>
    </lineage>
</organism>
<dbReference type="InterPro" id="IPR014720">
    <property type="entry name" value="dsRBD_dom"/>
</dbReference>
<dbReference type="PANTHER" id="PTHR14950">
    <property type="entry name" value="DICER-RELATED"/>
    <property type="match status" value="1"/>
</dbReference>
<dbReference type="OrthoDB" id="2392202at2759"/>
<feature type="domain" description="DRBM" evidence="7">
    <location>
        <begin position="265"/>
        <end position="357"/>
    </location>
</feature>
<dbReference type="STRING" id="97359.A0A550CSX3"/>
<evidence type="ECO:0000259" key="7">
    <source>
        <dbReference type="PROSITE" id="PS50137"/>
    </source>
</evidence>
<evidence type="ECO:0000259" key="8">
    <source>
        <dbReference type="PROSITE" id="PS50142"/>
    </source>
</evidence>
<dbReference type="Pfam" id="PF00035">
    <property type="entry name" value="dsrm"/>
    <property type="match status" value="1"/>
</dbReference>
<protein>
    <submittedName>
        <fullName evidence="9">Ribonuclease III domain-containing protein</fullName>
    </submittedName>
</protein>
<dbReference type="GO" id="GO:0003723">
    <property type="term" value="F:RNA binding"/>
    <property type="evidence" value="ECO:0007669"/>
    <property type="project" value="UniProtKB-UniRule"/>
</dbReference>
<evidence type="ECO:0000256" key="1">
    <source>
        <dbReference type="ARBA" id="ARBA00022723"/>
    </source>
</evidence>
<evidence type="ECO:0000256" key="5">
    <source>
        <dbReference type="PROSITE-ProRule" id="PRU00266"/>
    </source>
</evidence>
<proteinExistence type="predicted"/>
<dbReference type="PANTHER" id="PTHR14950:SF37">
    <property type="entry name" value="ENDORIBONUCLEASE DICER"/>
    <property type="match status" value="1"/>
</dbReference>
<gene>
    <name evidence="9" type="ORF">BD626DRAFT_449969</name>
</gene>
<feature type="domain" description="RNase III" evidence="8">
    <location>
        <begin position="88"/>
        <end position="204"/>
    </location>
</feature>
<dbReference type="Proteomes" id="UP000320762">
    <property type="component" value="Unassembled WGS sequence"/>
</dbReference>
<dbReference type="Gene3D" id="1.10.1520.10">
    <property type="entry name" value="Ribonuclease III domain"/>
    <property type="match status" value="1"/>
</dbReference>
<dbReference type="InterPro" id="IPR000999">
    <property type="entry name" value="RNase_III_dom"/>
</dbReference>
<feature type="region of interest" description="Disordered" evidence="6">
    <location>
        <begin position="235"/>
        <end position="260"/>
    </location>
</feature>
<evidence type="ECO:0000256" key="6">
    <source>
        <dbReference type="SAM" id="MobiDB-lite"/>
    </source>
</evidence>
<keyword evidence="1" id="KW-0479">Metal-binding</keyword>
<dbReference type="Pfam" id="PF00636">
    <property type="entry name" value="Ribonuclease_3"/>
    <property type="match status" value="1"/>
</dbReference>
<dbReference type="SUPFAM" id="SSF54768">
    <property type="entry name" value="dsRNA-binding domain-like"/>
    <property type="match status" value="1"/>
</dbReference>
<dbReference type="GO" id="GO:0004525">
    <property type="term" value="F:ribonuclease III activity"/>
    <property type="evidence" value="ECO:0007669"/>
    <property type="project" value="InterPro"/>
</dbReference>
<dbReference type="SMART" id="SM00535">
    <property type="entry name" value="RIBOc"/>
    <property type="match status" value="1"/>
</dbReference>
<keyword evidence="3" id="KW-0460">Magnesium</keyword>
<accession>A0A550CSX3</accession>
<dbReference type="PROSITE" id="PS50142">
    <property type="entry name" value="RNASE_3_2"/>
    <property type="match status" value="1"/>
</dbReference>
<name>A0A550CSX3_9AGAR</name>
<dbReference type="SUPFAM" id="SSF69065">
    <property type="entry name" value="RNase III domain-like"/>
    <property type="match status" value="1"/>
</dbReference>
<evidence type="ECO:0000313" key="9">
    <source>
        <dbReference type="EMBL" id="TRM67882.1"/>
    </source>
</evidence>
<keyword evidence="10" id="KW-1185">Reference proteome</keyword>
<evidence type="ECO:0000256" key="3">
    <source>
        <dbReference type="ARBA" id="ARBA00022842"/>
    </source>
</evidence>
<dbReference type="GO" id="GO:0046872">
    <property type="term" value="F:metal ion binding"/>
    <property type="evidence" value="ECO:0007669"/>
    <property type="project" value="UniProtKB-KW"/>
</dbReference>
<reference evidence="9 10" key="1">
    <citation type="journal article" date="2019" name="New Phytol.">
        <title>Comparative genomics reveals unique wood-decay strategies and fruiting body development in the Schizophyllaceae.</title>
        <authorList>
            <person name="Almasi E."/>
            <person name="Sahu N."/>
            <person name="Krizsan K."/>
            <person name="Balint B."/>
            <person name="Kovacs G.M."/>
            <person name="Kiss B."/>
            <person name="Cseklye J."/>
            <person name="Drula E."/>
            <person name="Henrissat B."/>
            <person name="Nagy I."/>
            <person name="Chovatia M."/>
            <person name="Adam C."/>
            <person name="LaButti K."/>
            <person name="Lipzen A."/>
            <person name="Riley R."/>
            <person name="Grigoriev I.V."/>
            <person name="Nagy L.G."/>
        </authorList>
    </citation>
    <scope>NUCLEOTIDE SEQUENCE [LARGE SCALE GENOMIC DNA]</scope>
    <source>
        <strain evidence="9 10">NL-1724</strain>
    </source>
</reference>
<feature type="compositionally biased region" description="Low complexity" evidence="6">
    <location>
        <begin position="242"/>
        <end position="253"/>
    </location>
</feature>
<dbReference type="GO" id="GO:0006396">
    <property type="term" value="P:RNA processing"/>
    <property type="evidence" value="ECO:0007669"/>
    <property type="project" value="InterPro"/>
</dbReference>
<keyword evidence="4 5" id="KW-0694">RNA-binding</keyword>
<sequence>MVGTPQRAFNRLLKFRLASLPSTRCRRSISRVPPRCAPSKTVYYNPDILSVLDELQAVKDFHMAISNDRLIEGLPPLPEIHSDRVENQIFTHRSLHGRPTHVFEDGADDLAPDNEKYEHLGDTVLGLVVTTQLLQMYPGLRVGPSTKIRALVVGNANLASISVKYRLPDRLRVHAAQVVSLRASQNVQADLFESYVGGLYIDQGLKTVEAWLVPLFQPYITRAYDAVRQHHTITRPFHTRASNSSDDTSSSSSAPESLIDTRGAPTAGHLALFNQHLSRYNREVEWVYFDGAREEDMNALTAAFTDLDIGTARGSKTTPLWFVEVRIDGQSYGLGRGNTKKSARNEAAKVGLEQLGIRV</sequence>
<dbReference type="EMBL" id="VDMD01000002">
    <property type="protein sequence ID" value="TRM67882.1"/>
    <property type="molecule type" value="Genomic_DNA"/>
</dbReference>
<evidence type="ECO:0000256" key="4">
    <source>
        <dbReference type="ARBA" id="ARBA00022884"/>
    </source>
</evidence>
<dbReference type="Gene3D" id="3.30.160.20">
    <property type="match status" value="1"/>
</dbReference>
<evidence type="ECO:0000313" key="10">
    <source>
        <dbReference type="Proteomes" id="UP000320762"/>
    </source>
</evidence>
<dbReference type="InterPro" id="IPR036389">
    <property type="entry name" value="RNase_III_sf"/>
</dbReference>
<dbReference type="AlphaFoldDB" id="A0A550CSX3"/>
<keyword evidence="2" id="KW-0378">Hydrolase</keyword>
<evidence type="ECO:0000256" key="2">
    <source>
        <dbReference type="ARBA" id="ARBA00022801"/>
    </source>
</evidence>